<dbReference type="SUPFAM" id="SSF50129">
    <property type="entry name" value="GroES-like"/>
    <property type="match status" value="1"/>
</dbReference>
<dbReference type="OrthoDB" id="3509362at2759"/>
<protein>
    <recommendedName>
        <fullName evidence="1">Enoyl reductase (ER) domain-containing protein</fullName>
    </recommendedName>
</protein>
<dbReference type="Pfam" id="PF13602">
    <property type="entry name" value="ADH_zinc_N_2"/>
    <property type="match status" value="1"/>
</dbReference>
<dbReference type="InterPro" id="IPR011032">
    <property type="entry name" value="GroES-like_sf"/>
</dbReference>
<dbReference type="SUPFAM" id="SSF51735">
    <property type="entry name" value="NAD(P)-binding Rossmann-fold domains"/>
    <property type="match status" value="1"/>
</dbReference>
<dbReference type="InterPro" id="IPR052733">
    <property type="entry name" value="Chloroplast_QOR"/>
</dbReference>
<name>A0A5N5QQ51_9AGAM</name>
<proteinExistence type="predicted"/>
<evidence type="ECO:0000313" key="3">
    <source>
        <dbReference type="Proteomes" id="UP000383932"/>
    </source>
</evidence>
<dbReference type="Gene3D" id="3.90.180.10">
    <property type="entry name" value="Medium-chain alcohol dehydrogenases, catalytic domain"/>
    <property type="match status" value="1"/>
</dbReference>
<dbReference type="GO" id="GO:0016491">
    <property type="term" value="F:oxidoreductase activity"/>
    <property type="evidence" value="ECO:0007669"/>
    <property type="project" value="InterPro"/>
</dbReference>
<dbReference type="Gene3D" id="3.40.50.720">
    <property type="entry name" value="NAD(P)-binding Rossmann-like Domain"/>
    <property type="match status" value="1"/>
</dbReference>
<evidence type="ECO:0000259" key="1">
    <source>
        <dbReference type="SMART" id="SM00829"/>
    </source>
</evidence>
<dbReference type="Proteomes" id="UP000383932">
    <property type="component" value="Unassembled WGS sequence"/>
</dbReference>
<dbReference type="PANTHER" id="PTHR44013">
    <property type="entry name" value="ZINC-TYPE ALCOHOL DEHYDROGENASE-LIKE PROTEIN C16A3.02C"/>
    <property type="match status" value="1"/>
</dbReference>
<organism evidence="2 3">
    <name type="scientific">Ceratobasidium theobromae</name>
    <dbReference type="NCBI Taxonomy" id="1582974"/>
    <lineage>
        <taxon>Eukaryota</taxon>
        <taxon>Fungi</taxon>
        <taxon>Dikarya</taxon>
        <taxon>Basidiomycota</taxon>
        <taxon>Agaricomycotina</taxon>
        <taxon>Agaricomycetes</taxon>
        <taxon>Cantharellales</taxon>
        <taxon>Ceratobasidiaceae</taxon>
        <taxon>Ceratobasidium</taxon>
    </lineage>
</organism>
<dbReference type="SMART" id="SM00829">
    <property type="entry name" value="PKS_ER"/>
    <property type="match status" value="1"/>
</dbReference>
<sequence>MNGIPDTQKGWRAVRQGPPSKALAMQVFPVPRIREGEVLVKIEASQVASEPYVSAAKPIRDLANPSSSGYKLMSVLPSIIARRPHVAEHDFTGIVADAGTSDYKVGDAVFGEIPVPLQQKTGQGALAQYISIPTTLIALRPPSLVATQAAGIALAGVTAYHALFISMGIESGQHILINGGSSSVGSCAIQIAKAHGCTVTASCSTPNIDLVKGLGADEVIDYKVHPVHTYLTSNPPSPKFHGIFDCIGSTSQLFLRCPSYLAPSGKFVSVGPNFDKLSQLPSVLWSIIQTSALPRWLGGVPRHHEIVLSASNKKSALDALAKLVNDGQLRPLVDSVHSFDEVLDAYEKIMSHRAKGKVVVTIN</sequence>
<dbReference type="InterPro" id="IPR036291">
    <property type="entry name" value="NAD(P)-bd_dom_sf"/>
</dbReference>
<dbReference type="EMBL" id="SSOP01000032">
    <property type="protein sequence ID" value="KAB5593703.1"/>
    <property type="molecule type" value="Genomic_DNA"/>
</dbReference>
<reference evidence="2 3" key="1">
    <citation type="journal article" date="2019" name="Fungal Biol. Biotechnol.">
        <title>Draft genome sequence of fastidious pathogen Ceratobasidium theobromae, which causes vascular-streak dieback in Theobroma cacao.</title>
        <authorList>
            <person name="Ali S.S."/>
            <person name="Asman A."/>
            <person name="Shao J."/>
            <person name="Firmansyah A.P."/>
            <person name="Susilo A.W."/>
            <person name="Rosmana A."/>
            <person name="McMahon P."/>
            <person name="Junaid M."/>
            <person name="Guest D."/>
            <person name="Kheng T.Y."/>
            <person name="Meinhardt L.W."/>
            <person name="Bailey B.A."/>
        </authorList>
    </citation>
    <scope>NUCLEOTIDE SEQUENCE [LARGE SCALE GENOMIC DNA]</scope>
    <source>
        <strain evidence="2 3">CT2</strain>
    </source>
</reference>
<gene>
    <name evidence="2" type="ORF">CTheo_2886</name>
</gene>
<dbReference type="PANTHER" id="PTHR44013:SF1">
    <property type="entry name" value="ZINC-TYPE ALCOHOL DEHYDROGENASE-LIKE PROTEIN C16A3.02C"/>
    <property type="match status" value="1"/>
</dbReference>
<evidence type="ECO:0000313" key="2">
    <source>
        <dbReference type="EMBL" id="KAB5593703.1"/>
    </source>
</evidence>
<feature type="domain" description="Enoyl reductase (ER)" evidence="1">
    <location>
        <begin position="17"/>
        <end position="360"/>
    </location>
</feature>
<keyword evidence="3" id="KW-1185">Reference proteome</keyword>
<dbReference type="InterPro" id="IPR020843">
    <property type="entry name" value="ER"/>
</dbReference>
<dbReference type="AlphaFoldDB" id="A0A5N5QQ51"/>
<accession>A0A5N5QQ51</accession>
<comment type="caution">
    <text evidence="2">The sequence shown here is derived from an EMBL/GenBank/DDBJ whole genome shotgun (WGS) entry which is preliminary data.</text>
</comment>
<dbReference type="CDD" id="cd08267">
    <property type="entry name" value="MDR1"/>
    <property type="match status" value="1"/>
</dbReference>